<feature type="transmembrane region" description="Helical" evidence="1">
    <location>
        <begin position="98"/>
        <end position="127"/>
    </location>
</feature>
<dbReference type="Proteomes" id="UP001595898">
    <property type="component" value="Unassembled WGS sequence"/>
</dbReference>
<reference evidence="2 3" key="1">
    <citation type="journal article" date="2019" name="Int. J. Syst. Evol. Microbiol.">
        <title>The Global Catalogue of Microorganisms (GCM) 10K type strain sequencing project: providing services to taxonomists for standard genome sequencing and annotation.</title>
        <authorList>
            <consortium name="The Broad Institute Genomics Platform"/>
            <consortium name="The Broad Institute Genome Sequencing Center for Infectious Disease"/>
            <person name="Wu L."/>
            <person name="Ma J."/>
        </authorList>
    </citation>
    <scope>NUCLEOTIDE SEQUENCE [LARGE SCALE GENOMIC DNA]</scope>
    <source>
        <strain evidence="2 3">WLHS5</strain>
    </source>
</reference>
<accession>A0ABD5PTB6</accession>
<dbReference type="RefSeq" id="WP_250138561.1">
    <property type="nucleotide sequence ID" value="NZ_JALIQP010000001.1"/>
</dbReference>
<feature type="transmembrane region" description="Helical" evidence="1">
    <location>
        <begin position="36"/>
        <end position="57"/>
    </location>
</feature>
<keyword evidence="1" id="KW-0472">Membrane</keyword>
<feature type="transmembrane region" description="Helical" evidence="1">
    <location>
        <begin position="69"/>
        <end position="86"/>
    </location>
</feature>
<protein>
    <submittedName>
        <fullName evidence="2">DUF1467 domain-containing protein</fullName>
    </submittedName>
</protein>
<evidence type="ECO:0000313" key="3">
    <source>
        <dbReference type="Proteomes" id="UP001595898"/>
    </source>
</evidence>
<organism evidence="2 3">
    <name type="scientific">Halosolutus amylolyticus</name>
    <dbReference type="NCBI Taxonomy" id="2932267"/>
    <lineage>
        <taxon>Archaea</taxon>
        <taxon>Methanobacteriati</taxon>
        <taxon>Methanobacteriota</taxon>
        <taxon>Stenosarchaea group</taxon>
        <taxon>Halobacteria</taxon>
        <taxon>Halobacteriales</taxon>
        <taxon>Natrialbaceae</taxon>
        <taxon>Halosolutus</taxon>
    </lineage>
</organism>
<keyword evidence="1" id="KW-0812">Transmembrane</keyword>
<dbReference type="EMBL" id="JBHSFA010000009">
    <property type="protein sequence ID" value="MFC4543668.1"/>
    <property type="molecule type" value="Genomic_DNA"/>
</dbReference>
<name>A0ABD5PTB6_9EURY</name>
<keyword evidence="3" id="KW-1185">Reference proteome</keyword>
<comment type="caution">
    <text evidence="2">The sequence shown here is derived from an EMBL/GenBank/DDBJ whole genome shotgun (WGS) entry which is preliminary data.</text>
</comment>
<gene>
    <name evidence="2" type="ORF">ACFO5R_17210</name>
</gene>
<feature type="transmembrane region" description="Helical" evidence="1">
    <location>
        <begin position="12"/>
        <end position="30"/>
    </location>
</feature>
<dbReference type="AlphaFoldDB" id="A0ABD5PTB6"/>
<evidence type="ECO:0000256" key="1">
    <source>
        <dbReference type="SAM" id="Phobius"/>
    </source>
</evidence>
<sequence>MTRPFSVPGSAQLVGSVALVAVGVAVNTGLNSPYRMVPALLLLAAGVAGVATAARDYSPDRLRLATGRWWTLAFVAFLPYGLVMAPGNDSAAAVADVLAGPVAAIVLESIAGAVICCAVAITILYGFATYGIHPGRPTPEERVLED</sequence>
<keyword evidence="1" id="KW-1133">Transmembrane helix</keyword>
<evidence type="ECO:0000313" key="2">
    <source>
        <dbReference type="EMBL" id="MFC4543668.1"/>
    </source>
</evidence>
<proteinExistence type="predicted"/>